<dbReference type="Proteomes" id="UP000182870">
    <property type="component" value="Unassembled WGS sequence"/>
</dbReference>
<sequence length="50" mass="5848">MNWYVWLFWVVYELGLLGACVFISIQFHSPWWMLLALLLSNSLKTGGNND</sequence>
<dbReference type="AlphaFoldDB" id="A0A1H0Y2M6"/>
<gene>
    <name evidence="2" type="ORF">SAMN05216392_0370</name>
</gene>
<proteinExistence type="predicted"/>
<reference evidence="2 3" key="1">
    <citation type="submission" date="2016-10" db="EMBL/GenBank/DDBJ databases">
        <authorList>
            <person name="de Groot N.N."/>
        </authorList>
    </citation>
    <scope>NUCLEOTIDE SEQUENCE [LARGE SCALE GENOMIC DNA]</scope>
    <source>
        <strain evidence="2 3">Sb05</strain>
    </source>
</reference>
<accession>A0A1H0Y2M6</accession>
<protein>
    <submittedName>
        <fullName evidence="2">Uncharacterized protein</fullName>
    </submittedName>
</protein>
<keyword evidence="1" id="KW-0812">Transmembrane</keyword>
<evidence type="ECO:0000256" key="1">
    <source>
        <dbReference type="SAM" id="Phobius"/>
    </source>
</evidence>
<name>A0A1H0Y2M6_STREI</name>
<evidence type="ECO:0000313" key="2">
    <source>
        <dbReference type="EMBL" id="SDQ09186.1"/>
    </source>
</evidence>
<keyword evidence="1" id="KW-0472">Membrane</keyword>
<dbReference type="RefSeq" id="WP_159427747.1">
    <property type="nucleotide sequence ID" value="NZ_FNKE01000001.1"/>
</dbReference>
<evidence type="ECO:0000313" key="3">
    <source>
        <dbReference type="Proteomes" id="UP000182870"/>
    </source>
</evidence>
<dbReference type="EMBL" id="FNKE01000001">
    <property type="protein sequence ID" value="SDQ09186.1"/>
    <property type="molecule type" value="Genomic_DNA"/>
</dbReference>
<organism evidence="2 3">
    <name type="scientific">Streptococcus equinus</name>
    <name type="common">Streptococcus bovis</name>
    <dbReference type="NCBI Taxonomy" id="1335"/>
    <lineage>
        <taxon>Bacteria</taxon>
        <taxon>Bacillati</taxon>
        <taxon>Bacillota</taxon>
        <taxon>Bacilli</taxon>
        <taxon>Lactobacillales</taxon>
        <taxon>Streptococcaceae</taxon>
        <taxon>Streptococcus</taxon>
    </lineage>
</organism>
<feature type="transmembrane region" description="Helical" evidence="1">
    <location>
        <begin position="6"/>
        <end position="25"/>
    </location>
</feature>
<keyword evidence="1" id="KW-1133">Transmembrane helix</keyword>